<dbReference type="GO" id="GO:0030313">
    <property type="term" value="C:cell envelope"/>
    <property type="evidence" value="ECO:0007669"/>
    <property type="project" value="UniProtKB-SubCell"/>
</dbReference>
<comment type="caution">
    <text evidence="6">The sequence shown here is derived from an EMBL/GenBank/DDBJ whole genome shotgun (WGS) entry which is preliminary data.</text>
</comment>
<organism evidence="6 7">
    <name type="scientific">Candidatus Pullichristensenella excrementigallinarum</name>
    <dbReference type="NCBI Taxonomy" id="2840907"/>
    <lineage>
        <taxon>Bacteria</taxon>
        <taxon>Bacillati</taxon>
        <taxon>Bacillota</taxon>
        <taxon>Clostridia</taxon>
        <taxon>Candidatus Pullichristensenella</taxon>
    </lineage>
</organism>
<evidence type="ECO:0000256" key="3">
    <source>
        <dbReference type="ARBA" id="ARBA00022729"/>
    </source>
</evidence>
<reference evidence="6" key="2">
    <citation type="journal article" date="2021" name="PeerJ">
        <title>Extensive microbial diversity within the chicken gut microbiome revealed by metagenomics and culture.</title>
        <authorList>
            <person name="Gilroy R."/>
            <person name="Ravi A."/>
            <person name="Getino M."/>
            <person name="Pursley I."/>
            <person name="Horton D.L."/>
            <person name="Alikhan N.F."/>
            <person name="Baker D."/>
            <person name="Gharbi K."/>
            <person name="Hall N."/>
            <person name="Watson M."/>
            <person name="Adriaenssens E.M."/>
            <person name="Foster-Nyarko E."/>
            <person name="Jarju S."/>
            <person name="Secka A."/>
            <person name="Antonio M."/>
            <person name="Oren A."/>
            <person name="Chaudhuri R.R."/>
            <person name="La Ragione R."/>
            <person name="Hildebrand F."/>
            <person name="Pallen M.J."/>
        </authorList>
    </citation>
    <scope>NUCLEOTIDE SEQUENCE</scope>
    <source>
        <strain evidence="6">ChiHcec3-11533</strain>
    </source>
</reference>
<dbReference type="Proteomes" id="UP000824072">
    <property type="component" value="Unassembled WGS sequence"/>
</dbReference>
<evidence type="ECO:0000313" key="6">
    <source>
        <dbReference type="EMBL" id="HIU34897.1"/>
    </source>
</evidence>
<reference evidence="6" key="1">
    <citation type="submission" date="2020-10" db="EMBL/GenBank/DDBJ databases">
        <authorList>
            <person name="Gilroy R."/>
        </authorList>
    </citation>
    <scope>NUCLEOTIDE SEQUENCE</scope>
    <source>
        <strain evidence="6">ChiHcec3-11533</strain>
    </source>
</reference>
<dbReference type="GO" id="GO:0030246">
    <property type="term" value="F:carbohydrate binding"/>
    <property type="evidence" value="ECO:0007669"/>
    <property type="project" value="UniProtKB-ARBA"/>
</dbReference>
<dbReference type="SUPFAM" id="SSF53822">
    <property type="entry name" value="Periplasmic binding protein-like I"/>
    <property type="match status" value="1"/>
</dbReference>
<comment type="subcellular location">
    <subcellularLocation>
        <location evidence="1">Cell envelope</location>
    </subcellularLocation>
</comment>
<gene>
    <name evidence="6" type="ORF">IAB02_10065</name>
</gene>
<sequence length="348" mass="37136">MKKLVSMILILVMALMSIPALAETEAYGGIEGTIYWIGKMYEGDGWMAITDGAKLAAEEMGLDVSFTYPEGGELDVAGQINLVENAINNGAAAICVAPNDSNALVAVCQQVVDAGIPLIMYDTALADPSLQTCFISYDFYKQGVMAADALNEHFDGAEIKVAVINATAGNEAHMNREHGFTDTIAEKYPNITLVGEVLYCDNDSVTAMNQATDLMSANPDLDAIYACNSMAVEGVAPAVLAQGNTVAVVSCDTSDAIVQAIKDGTIVFTSTCAASAIGYLSIVAAAKVLAGEELTDIEWNGQTFPLDTETMTYDSGVYGIDADVVNDESMTYLFRPLTWFDTYEGWEW</sequence>
<evidence type="ECO:0000313" key="7">
    <source>
        <dbReference type="Proteomes" id="UP000824072"/>
    </source>
</evidence>
<evidence type="ECO:0000259" key="5">
    <source>
        <dbReference type="Pfam" id="PF13407"/>
    </source>
</evidence>
<feature type="signal peptide" evidence="4">
    <location>
        <begin position="1"/>
        <end position="22"/>
    </location>
</feature>
<dbReference type="AlphaFoldDB" id="A0A9D1IF47"/>
<evidence type="ECO:0000256" key="2">
    <source>
        <dbReference type="ARBA" id="ARBA00007639"/>
    </source>
</evidence>
<proteinExistence type="inferred from homology"/>
<keyword evidence="3 4" id="KW-0732">Signal</keyword>
<protein>
    <submittedName>
        <fullName evidence="6">Substrate-binding domain-containing protein</fullName>
    </submittedName>
</protein>
<evidence type="ECO:0000256" key="1">
    <source>
        <dbReference type="ARBA" id="ARBA00004196"/>
    </source>
</evidence>
<name>A0A9D1IF47_9FIRM</name>
<feature type="chain" id="PRO_5038427552" evidence="4">
    <location>
        <begin position="23"/>
        <end position="348"/>
    </location>
</feature>
<dbReference type="PANTHER" id="PTHR46847">
    <property type="entry name" value="D-ALLOSE-BINDING PERIPLASMIC PROTEIN-RELATED"/>
    <property type="match status" value="1"/>
</dbReference>
<dbReference type="Pfam" id="PF13407">
    <property type="entry name" value="Peripla_BP_4"/>
    <property type="match status" value="1"/>
</dbReference>
<dbReference type="InterPro" id="IPR025997">
    <property type="entry name" value="SBP_2_dom"/>
</dbReference>
<feature type="domain" description="Periplasmic binding protein" evidence="5">
    <location>
        <begin position="37"/>
        <end position="293"/>
    </location>
</feature>
<evidence type="ECO:0000256" key="4">
    <source>
        <dbReference type="SAM" id="SignalP"/>
    </source>
</evidence>
<dbReference type="InterPro" id="IPR028082">
    <property type="entry name" value="Peripla_BP_I"/>
</dbReference>
<dbReference type="Gene3D" id="3.40.50.2300">
    <property type="match status" value="2"/>
</dbReference>
<comment type="similarity">
    <text evidence="2">Belongs to the bacterial solute-binding protein 2 family.</text>
</comment>
<dbReference type="PANTHER" id="PTHR46847:SF1">
    <property type="entry name" value="D-ALLOSE-BINDING PERIPLASMIC PROTEIN-RELATED"/>
    <property type="match status" value="1"/>
</dbReference>
<dbReference type="EMBL" id="DVMU01000212">
    <property type="protein sequence ID" value="HIU34897.1"/>
    <property type="molecule type" value="Genomic_DNA"/>
</dbReference>
<accession>A0A9D1IF47</accession>